<dbReference type="GO" id="GO:0098632">
    <property type="term" value="F:cell-cell adhesion mediator activity"/>
    <property type="evidence" value="ECO:0007669"/>
    <property type="project" value="TreeGrafter"/>
</dbReference>
<keyword evidence="8" id="KW-0472">Membrane</keyword>
<dbReference type="Pfam" id="PF07679">
    <property type="entry name" value="I-set"/>
    <property type="match status" value="3"/>
</dbReference>
<evidence type="ECO:0000256" key="11">
    <source>
        <dbReference type="ARBA" id="ARBA00023288"/>
    </source>
</evidence>
<keyword evidence="10" id="KW-0325">Glycoprotein</keyword>
<feature type="domain" description="Fibronectin type-III" evidence="16">
    <location>
        <begin position="798"/>
        <end position="892"/>
    </location>
</feature>
<keyword evidence="12" id="KW-0393">Immunoglobulin domain</keyword>
<dbReference type="GO" id="GO:0098552">
    <property type="term" value="C:side of membrane"/>
    <property type="evidence" value="ECO:0007669"/>
    <property type="project" value="UniProtKB-KW"/>
</dbReference>
<evidence type="ECO:0000256" key="6">
    <source>
        <dbReference type="ARBA" id="ARBA00022737"/>
    </source>
</evidence>
<dbReference type="InterPro" id="IPR036116">
    <property type="entry name" value="FN3_sf"/>
</dbReference>
<dbReference type="SMART" id="SM00060">
    <property type="entry name" value="FN3"/>
    <property type="match status" value="4"/>
</dbReference>
<feature type="chain" id="PRO_5047275600" description="Contactin-5" evidence="14">
    <location>
        <begin position="24"/>
        <end position="997"/>
    </location>
</feature>
<comment type="similarity">
    <text evidence="2">Belongs to the immunoglobulin superfamily. Contactin family.</text>
</comment>
<dbReference type="PROSITE" id="PS50853">
    <property type="entry name" value="FN3"/>
    <property type="match status" value="4"/>
</dbReference>
<dbReference type="InterPro" id="IPR003961">
    <property type="entry name" value="FN3_dom"/>
</dbReference>
<dbReference type="GO" id="GO:0007411">
    <property type="term" value="P:axon guidance"/>
    <property type="evidence" value="ECO:0007669"/>
    <property type="project" value="TreeGrafter"/>
</dbReference>
<dbReference type="PANTHER" id="PTHR44170:SF17">
    <property type="entry name" value="CONTACTIN-5"/>
    <property type="match status" value="1"/>
</dbReference>
<dbReference type="PANTHER" id="PTHR44170">
    <property type="entry name" value="PROTEIN SIDEKICK"/>
    <property type="match status" value="1"/>
</dbReference>
<dbReference type="InterPro" id="IPR036179">
    <property type="entry name" value="Ig-like_dom_sf"/>
</dbReference>
<dbReference type="Gene3D" id="2.60.40.10">
    <property type="entry name" value="Immunoglobulins"/>
    <property type="match status" value="10"/>
</dbReference>
<feature type="domain" description="Fibronectin type-III" evidence="16">
    <location>
        <begin position="591"/>
        <end position="689"/>
    </location>
</feature>
<evidence type="ECO:0000256" key="4">
    <source>
        <dbReference type="ARBA" id="ARBA00022622"/>
    </source>
</evidence>
<keyword evidence="6" id="KW-0677">Repeat</keyword>
<dbReference type="InterPro" id="IPR007110">
    <property type="entry name" value="Ig-like_dom"/>
</dbReference>
<evidence type="ECO:0000256" key="10">
    <source>
        <dbReference type="ARBA" id="ARBA00023180"/>
    </source>
</evidence>
<feature type="domain" description="Ig-like" evidence="15">
    <location>
        <begin position="490"/>
        <end position="584"/>
    </location>
</feature>
<evidence type="ECO:0000256" key="5">
    <source>
        <dbReference type="ARBA" id="ARBA00022729"/>
    </source>
</evidence>
<evidence type="ECO:0000256" key="3">
    <source>
        <dbReference type="ARBA" id="ARBA00022475"/>
    </source>
</evidence>
<dbReference type="InterPro" id="IPR003598">
    <property type="entry name" value="Ig_sub2"/>
</dbReference>
<feature type="domain" description="Fibronectin type-III" evidence="16">
    <location>
        <begin position="897"/>
        <end position="988"/>
    </location>
</feature>
<feature type="domain" description="Ig-like" evidence="15">
    <location>
        <begin position="315"/>
        <end position="399"/>
    </location>
</feature>
<dbReference type="InterPro" id="IPR003599">
    <property type="entry name" value="Ig_sub"/>
</dbReference>
<keyword evidence="5 14" id="KW-0732">Signal</keyword>
<evidence type="ECO:0000256" key="1">
    <source>
        <dbReference type="ARBA" id="ARBA00004609"/>
    </source>
</evidence>
<evidence type="ECO:0000256" key="12">
    <source>
        <dbReference type="ARBA" id="ARBA00023319"/>
    </source>
</evidence>
<reference evidence="17" key="1">
    <citation type="submission" date="2025-08" db="UniProtKB">
        <authorList>
            <consortium name="Ensembl"/>
        </authorList>
    </citation>
    <scope>IDENTIFICATION</scope>
</reference>
<dbReference type="PROSITE" id="PS50835">
    <property type="entry name" value="IG_LIKE"/>
    <property type="match status" value="6"/>
</dbReference>
<dbReference type="Pfam" id="PF13927">
    <property type="entry name" value="Ig_3"/>
    <property type="match status" value="3"/>
</dbReference>
<dbReference type="SMART" id="SM00408">
    <property type="entry name" value="IGc2"/>
    <property type="match status" value="6"/>
</dbReference>
<keyword evidence="3" id="KW-1003">Cell membrane</keyword>
<dbReference type="InterPro" id="IPR013783">
    <property type="entry name" value="Ig-like_fold"/>
</dbReference>
<dbReference type="SUPFAM" id="SSF48726">
    <property type="entry name" value="Immunoglobulin"/>
    <property type="match status" value="6"/>
</dbReference>
<name>A0A8C2DEE5_CYPCA</name>
<proteinExistence type="inferred from homology"/>
<sequence>MNKLFSILLTLFLPLFFHLTPESEEFGPVFLQEPDDAIFSLDSDDKKVIMNCEARGNPVPTYSWLINGTIVDPEGDFRYSLIDGNLIIHNASEAIDYGRYQCRAENSIGSVLSRDALLQFACDGRTRGAVSVREGQGVVLMCAPPPHSPEIIYSWVFNELPSFVAEDSRRFISQETGNLYISKVQPSDVGSYVCQVKNTVTNARVLSPPTPLTLKTDGVMGEYEPKIEAHFPQTVLAAKGITVRLECFALGNPVPTITWRKMSGNIPKKARLRKSQAVLEIPNIQLEDSGSYECKAENTRGGTAFRGHLQVYTLPQWISMINDTQLDSGEQLRWECRATGKPRPTYRWLRNGEPLNSQSRVEMVNGELIIHRLQQTDSGMYQCIAENKYGAIYSSAELKILASAPMFSTNPVRLIATVGKDVSLECRPRASPKPRISWRKSDRRVQIMLLRNNTLRIINSSRSDEGSYVCRAENQFGSAELTTMLLVKEPMRVELNPVRVEVTVGESVVLSCKVTHDPSLDVSFLWLLNNQPLNTQQEGGHFEYIQTSSTADLMIRSILLKHAGKYGCRAQTSADSVLAEAELLVRGPPGPPGVVIVEEITDTTATLSWSHGVDNHSPITTYNVQARSPVSLGWQTVKTDPEPVTGNMESAMAVELNPWVEYEFRVVATNGIGTGDPSTPSRAVRTKEAGIFPSVAPANVRGGNGRRHELVISWEPISEEFQNGEGFGYIVAFRANGTRGWKEKMVTSADSTTYKYRDETFPPLTPFEVRVGVYNNKGDGPFSEVVTVFSAEGEPREPPSEVQAFAISSSEIKVIWKPPNPGPGRPQAYEVSFWKDMEQEETAKKKRTTGNETTLLLTGLEGNTQYLISVKGFNSAGQGPASSPIKISTKKNAPSLPPGNLMWIQEGNNVSLSWDPVKARDNESEVIGYKVLLRQEGRGHSQVMRTPNSAVVLTLPEGGTYIIEVRAVSEGGEGAVSDSSVTFTGWFFRFEDVYIWQ</sequence>
<evidence type="ECO:0000259" key="15">
    <source>
        <dbReference type="PROSITE" id="PS50835"/>
    </source>
</evidence>
<evidence type="ECO:0000256" key="2">
    <source>
        <dbReference type="ARBA" id="ARBA00009812"/>
    </source>
</evidence>
<evidence type="ECO:0000313" key="17">
    <source>
        <dbReference type="Ensembl" id="ENSCCRP00020022172.1"/>
    </source>
</evidence>
<keyword evidence="7" id="KW-0130">Cell adhesion</keyword>
<protein>
    <recommendedName>
        <fullName evidence="13">Contactin-5</fullName>
    </recommendedName>
</protein>
<dbReference type="SUPFAM" id="SSF49265">
    <property type="entry name" value="Fibronectin type III"/>
    <property type="match status" value="2"/>
</dbReference>
<evidence type="ECO:0000256" key="13">
    <source>
        <dbReference type="ARBA" id="ARBA00044127"/>
    </source>
</evidence>
<evidence type="ECO:0000256" key="9">
    <source>
        <dbReference type="ARBA" id="ARBA00023157"/>
    </source>
</evidence>
<dbReference type="GO" id="GO:0030424">
    <property type="term" value="C:axon"/>
    <property type="evidence" value="ECO:0007669"/>
    <property type="project" value="TreeGrafter"/>
</dbReference>
<dbReference type="Pfam" id="PF00041">
    <property type="entry name" value="fn3"/>
    <property type="match status" value="3"/>
</dbReference>
<comment type="subcellular location">
    <subcellularLocation>
        <location evidence="1">Cell membrane</location>
        <topology evidence="1">Lipid-anchor</topology>
        <topology evidence="1">GPI-anchor</topology>
    </subcellularLocation>
</comment>
<keyword evidence="9" id="KW-1015">Disulfide bond</keyword>
<feature type="domain" description="Ig-like" evidence="15">
    <location>
        <begin position="28"/>
        <end position="113"/>
    </location>
</feature>
<feature type="domain" description="Ig-like" evidence="15">
    <location>
        <begin position="225"/>
        <end position="310"/>
    </location>
</feature>
<keyword evidence="4" id="KW-0336">GPI-anchor</keyword>
<dbReference type="InterPro" id="IPR013098">
    <property type="entry name" value="Ig_I-set"/>
</dbReference>
<evidence type="ECO:0000313" key="18">
    <source>
        <dbReference type="Proteomes" id="UP000694701"/>
    </source>
</evidence>
<feature type="domain" description="Fibronectin type-III" evidence="16">
    <location>
        <begin position="696"/>
        <end position="793"/>
    </location>
</feature>
<feature type="signal peptide" evidence="14">
    <location>
        <begin position="1"/>
        <end position="23"/>
    </location>
</feature>
<dbReference type="CDD" id="cd00063">
    <property type="entry name" value="FN3"/>
    <property type="match status" value="4"/>
</dbReference>
<evidence type="ECO:0000256" key="7">
    <source>
        <dbReference type="ARBA" id="ARBA00022889"/>
    </source>
</evidence>
<organism evidence="17 18">
    <name type="scientific">Cyprinus carpio</name>
    <name type="common">Common carp</name>
    <dbReference type="NCBI Taxonomy" id="7962"/>
    <lineage>
        <taxon>Eukaryota</taxon>
        <taxon>Metazoa</taxon>
        <taxon>Chordata</taxon>
        <taxon>Craniata</taxon>
        <taxon>Vertebrata</taxon>
        <taxon>Euteleostomi</taxon>
        <taxon>Actinopterygii</taxon>
        <taxon>Neopterygii</taxon>
        <taxon>Teleostei</taxon>
        <taxon>Ostariophysi</taxon>
        <taxon>Cypriniformes</taxon>
        <taxon>Cyprinidae</taxon>
        <taxon>Cyprininae</taxon>
        <taxon>Cyprinus</taxon>
    </lineage>
</organism>
<dbReference type="GO" id="GO:0007420">
    <property type="term" value="P:brain development"/>
    <property type="evidence" value="ECO:0007669"/>
    <property type="project" value="TreeGrafter"/>
</dbReference>
<evidence type="ECO:0000256" key="8">
    <source>
        <dbReference type="ARBA" id="ARBA00023136"/>
    </source>
</evidence>
<evidence type="ECO:0000259" key="16">
    <source>
        <dbReference type="PROSITE" id="PS50853"/>
    </source>
</evidence>
<dbReference type="SMART" id="SM00409">
    <property type="entry name" value="IG"/>
    <property type="match status" value="6"/>
</dbReference>
<dbReference type="Ensembl" id="ENSCCRT00020024363.1">
    <property type="protein sequence ID" value="ENSCCRP00020022172.1"/>
    <property type="gene ID" value="ENSCCRG00020008370.1"/>
</dbReference>
<accession>A0A8C2DEE5</accession>
<evidence type="ECO:0000256" key="14">
    <source>
        <dbReference type="SAM" id="SignalP"/>
    </source>
</evidence>
<dbReference type="Proteomes" id="UP000694701">
    <property type="component" value="Unplaced"/>
</dbReference>
<dbReference type="AlphaFoldDB" id="A0A8C2DEE5"/>
<feature type="domain" description="Ig-like" evidence="15">
    <location>
        <begin position="405"/>
        <end position="482"/>
    </location>
</feature>
<feature type="domain" description="Ig-like" evidence="15">
    <location>
        <begin position="132"/>
        <end position="207"/>
    </location>
</feature>
<dbReference type="GO" id="GO:0005886">
    <property type="term" value="C:plasma membrane"/>
    <property type="evidence" value="ECO:0007669"/>
    <property type="project" value="UniProtKB-SubCell"/>
</dbReference>
<keyword evidence="11" id="KW-0449">Lipoprotein</keyword>